<dbReference type="PROSITE" id="PS51257">
    <property type="entry name" value="PROKAR_LIPOPROTEIN"/>
    <property type="match status" value="1"/>
</dbReference>
<dbReference type="Pfam" id="PF16347">
    <property type="entry name" value="SGSH_C"/>
    <property type="match status" value="1"/>
</dbReference>
<dbReference type="InterPro" id="IPR032506">
    <property type="entry name" value="SGSH_C"/>
</dbReference>
<comment type="similarity">
    <text evidence="1">Belongs to the sulfatase family.</text>
</comment>
<evidence type="ECO:0000313" key="4">
    <source>
        <dbReference type="EMBL" id="BDD10155.1"/>
    </source>
</evidence>
<keyword evidence="2" id="KW-0378">Hydrolase</keyword>
<dbReference type="Proteomes" id="UP001348817">
    <property type="component" value="Chromosome"/>
</dbReference>
<dbReference type="SUPFAM" id="SSF53649">
    <property type="entry name" value="Alkaline phosphatase-like"/>
    <property type="match status" value="1"/>
</dbReference>
<dbReference type="PANTHER" id="PTHR43108">
    <property type="entry name" value="N-ACETYLGLUCOSAMINE-6-SULFATASE FAMILY MEMBER"/>
    <property type="match status" value="1"/>
</dbReference>
<dbReference type="GO" id="GO:0016787">
    <property type="term" value="F:hydrolase activity"/>
    <property type="evidence" value="ECO:0007669"/>
    <property type="project" value="UniProtKB-KW"/>
</dbReference>
<sequence length="549" mass="63605">MKRVSRLLCQWAGVGLALGACSSKDNRQAEEVTKKKPNILFIMSDDHAYQAVSAYGHGINKTPNIDRIADEGAIFNNSFVTNSICGPSRAVMLTGKYSHQNGFYANYVSVFDGKQQTLPKILKGAGYTTAVVGKWHLGSDPTGFDYWNILSGAGGQGDYYNPDFNEMGKEKIIDGYVTDITTDLALNWLEKRDQEKPFMLMLHQKAPHRNWMPRLDQLGKIKEGSAKLPSNFHDDYEGRGRAAREGQMEIKSIMRWGHDMKFTTQPNGEPCRPDFIRELNRMKPEERAKWDEYYTPIMEGFNKKPLEGKALAEWKFQRYMHDYLNTVTTVDENVGRVLDYLDKKGLSDNTIVVYTSDQGFYLGEHGWFDKRFMYEQSLRMPLMVRYPKHIKPGTKVDDMVMNLDFMPTFLDYAGVDVPSDVQGASFKQVVEGKTPKTWRKSIYYHYYHYPGTHMVKRHYGVRTDRYKLIRFYHDNDEWEMYDLEKDPQEMTSVYGDPAYAEVQAEMMKVLAENQKKYGDDEQTSKRLFDQEQINHTERVKKLHADAKKK</sequence>
<dbReference type="PROSITE" id="PS00523">
    <property type="entry name" value="SULFATASE_1"/>
    <property type="match status" value="1"/>
</dbReference>
<dbReference type="AlphaFoldDB" id="A0AAU9DCK8"/>
<dbReference type="InterPro" id="IPR017850">
    <property type="entry name" value="Alkaline_phosphatase_core_sf"/>
</dbReference>
<reference evidence="4 5" key="1">
    <citation type="submission" date="2021-12" db="EMBL/GenBank/DDBJ databases">
        <title>Genome sequencing of bacteria with rrn-lacking chromosome and rrn-plasmid.</title>
        <authorList>
            <person name="Anda M."/>
            <person name="Iwasaki W."/>
        </authorList>
    </citation>
    <scope>NUCLEOTIDE SEQUENCE [LARGE SCALE GENOMIC DNA]</scope>
    <source>
        <strain evidence="4 5">DSM 100852</strain>
    </source>
</reference>
<dbReference type="EMBL" id="AP025314">
    <property type="protein sequence ID" value="BDD10155.1"/>
    <property type="molecule type" value="Genomic_DNA"/>
</dbReference>
<dbReference type="Gene3D" id="3.40.720.10">
    <property type="entry name" value="Alkaline Phosphatase, subunit A"/>
    <property type="match status" value="1"/>
</dbReference>
<accession>A0AAU9DCK8</accession>
<evidence type="ECO:0000259" key="3">
    <source>
        <dbReference type="Pfam" id="PF16347"/>
    </source>
</evidence>
<dbReference type="CDD" id="cd16031">
    <property type="entry name" value="G6S_like"/>
    <property type="match status" value="1"/>
</dbReference>
<protein>
    <submittedName>
        <fullName evidence="4">N-acetylglucosamine-6-sulfatase</fullName>
    </submittedName>
</protein>
<keyword evidence="5" id="KW-1185">Reference proteome</keyword>
<evidence type="ECO:0000256" key="1">
    <source>
        <dbReference type="ARBA" id="ARBA00008779"/>
    </source>
</evidence>
<name>A0AAU9DCK8_9BACT</name>
<dbReference type="PROSITE" id="PS00149">
    <property type="entry name" value="SULFATASE_2"/>
    <property type="match status" value="1"/>
</dbReference>
<dbReference type="KEGG" id="fax:FUAX_25870"/>
<gene>
    <name evidence="4" type="ORF">FUAX_25870</name>
</gene>
<feature type="domain" description="N-sulphoglucosamine sulphohydrolase C-terminal" evidence="3">
    <location>
        <begin position="363"/>
        <end position="515"/>
    </location>
</feature>
<proteinExistence type="inferred from homology"/>
<evidence type="ECO:0000256" key="2">
    <source>
        <dbReference type="ARBA" id="ARBA00022801"/>
    </source>
</evidence>
<evidence type="ECO:0000313" key="5">
    <source>
        <dbReference type="Proteomes" id="UP001348817"/>
    </source>
</evidence>
<dbReference type="InterPro" id="IPR024607">
    <property type="entry name" value="Sulfatase_CS"/>
</dbReference>
<organism evidence="4 5">
    <name type="scientific">Fulvitalea axinellae</name>
    <dbReference type="NCBI Taxonomy" id="1182444"/>
    <lineage>
        <taxon>Bacteria</taxon>
        <taxon>Pseudomonadati</taxon>
        <taxon>Bacteroidota</taxon>
        <taxon>Cytophagia</taxon>
        <taxon>Cytophagales</taxon>
        <taxon>Persicobacteraceae</taxon>
        <taxon>Fulvitalea</taxon>
    </lineage>
</organism>
<dbReference type="RefSeq" id="WP_338391728.1">
    <property type="nucleotide sequence ID" value="NZ_AP025314.1"/>
</dbReference>
<dbReference type="PANTHER" id="PTHR43108:SF6">
    <property type="entry name" value="N-SULPHOGLUCOSAMINE SULPHOHYDROLASE"/>
    <property type="match status" value="1"/>
</dbReference>